<reference evidence="2 3" key="1">
    <citation type="submission" date="2016-10" db="EMBL/GenBank/DDBJ databases">
        <authorList>
            <person name="de Groot N.N."/>
        </authorList>
    </citation>
    <scope>NUCLEOTIDE SEQUENCE [LARGE SCALE GENOMIC DNA]</scope>
    <source>
        <strain evidence="2 3">DSM 21039</strain>
    </source>
</reference>
<proteinExistence type="predicted"/>
<dbReference type="Pfam" id="PF11306">
    <property type="entry name" value="DUF3108"/>
    <property type="match status" value="1"/>
</dbReference>
<protein>
    <recommendedName>
        <fullName evidence="4">DUF3108 domain-containing protein</fullName>
    </recommendedName>
</protein>
<keyword evidence="3" id="KW-1185">Reference proteome</keyword>
<dbReference type="InterPro" id="IPR021457">
    <property type="entry name" value="DUF3108"/>
</dbReference>
<evidence type="ECO:0008006" key="4">
    <source>
        <dbReference type="Google" id="ProtNLM"/>
    </source>
</evidence>
<evidence type="ECO:0000313" key="3">
    <source>
        <dbReference type="Proteomes" id="UP000198984"/>
    </source>
</evidence>
<dbReference type="RefSeq" id="WP_089920311.1">
    <property type="nucleotide sequence ID" value="NZ_FOBB01000011.1"/>
</dbReference>
<accession>A0A1H8HW34</accession>
<organism evidence="2 3">
    <name type="scientific">Chitinophaga rupis</name>
    <dbReference type="NCBI Taxonomy" id="573321"/>
    <lineage>
        <taxon>Bacteria</taxon>
        <taxon>Pseudomonadati</taxon>
        <taxon>Bacteroidota</taxon>
        <taxon>Chitinophagia</taxon>
        <taxon>Chitinophagales</taxon>
        <taxon>Chitinophagaceae</taxon>
        <taxon>Chitinophaga</taxon>
    </lineage>
</organism>
<dbReference type="OrthoDB" id="9808473at2"/>
<feature type="chain" id="PRO_5011611206" description="DUF3108 domain-containing protein" evidence="1">
    <location>
        <begin position="22"/>
        <end position="265"/>
    </location>
</feature>
<sequence>MRYFILIFLLTGLFHSYPVKAQSEFCGITNGSFKPGENITLKVYYRLSGVYVGAGEATFSCLLEKLGGKDVYHIIGEGKTYRAYDWFFKVRDKYESYIDTASMRPLKFVRNVNEGGYKIYNNVTFDQTQHIATSTNGTFKVPECVQDVVSAVFYARNINFDKYKVNDKIPFNMFLDDQVYNIYIRYLGKEVIDTRYGKFRAIRFKPLLIKGTMFQGGEQMDVWVSDDPNKVPLRIQSAISVGSIVVDMIDYKNLRYPFTSLVGKR</sequence>
<gene>
    <name evidence="2" type="ORF">SAMN04488505_111176</name>
</gene>
<dbReference type="EMBL" id="FOBB01000011">
    <property type="protein sequence ID" value="SEN60403.1"/>
    <property type="molecule type" value="Genomic_DNA"/>
</dbReference>
<keyword evidence="1" id="KW-0732">Signal</keyword>
<name>A0A1H8HW34_9BACT</name>
<evidence type="ECO:0000256" key="1">
    <source>
        <dbReference type="SAM" id="SignalP"/>
    </source>
</evidence>
<dbReference type="STRING" id="573321.SAMN04488505_111176"/>
<evidence type="ECO:0000313" key="2">
    <source>
        <dbReference type="EMBL" id="SEN60403.1"/>
    </source>
</evidence>
<feature type="signal peptide" evidence="1">
    <location>
        <begin position="1"/>
        <end position="21"/>
    </location>
</feature>
<dbReference type="Proteomes" id="UP000198984">
    <property type="component" value="Unassembled WGS sequence"/>
</dbReference>
<dbReference type="AlphaFoldDB" id="A0A1H8HW34"/>